<gene>
    <name evidence="2" type="ORF">ACFQ3U_08020</name>
</gene>
<keyword evidence="3" id="KW-1185">Reference proteome</keyword>
<evidence type="ECO:0000313" key="2">
    <source>
        <dbReference type="EMBL" id="MFD1201836.1"/>
    </source>
</evidence>
<feature type="transmembrane region" description="Helical" evidence="1">
    <location>
        <begin position="61"/>
        <end position="82"/>
    </location>
</feature>
<keyword evidence="1" id="KW-0812">Transmembrane</keyword>
<dbReference type="Proteomes" id="UP001597181">
    <property type="component" value="Unassembled WGS sequence"/>
</dbReference>
<evidence type="ECO:0000256" key="1">
    <source>
        <dbReference type="SAM" id="Phobius"/>
    </source>
</evidence>
<evidence type="ECO:0000313" key="3">
    <source>
        <dbReference type="Proteomes" id="UP001597181"/>
    </source>
</evidence>
<dbReference type="EMBL" id="JBHTLY010000003">
    <property type="protein sequence ID" value="MFD1201836.1"/>
    <property type="molecule type" value="Genomic_DNA"/>
</dbReference>
<feature type="transmembrane region" description="Helical" evidence="1">
    <location>
        <begin position="94"/>
        <end position="120"/>
    </location>
</feature>
<name>A0ABW3TM92_9MICO</name>
<keyword evidence="1" id="KW-1133">Transmembrane helix</keyword>
<keyword evidence="1" id="KW-0472">Membrane</keyword>
<proteinExistence type="predicted"/>
<protein>
    <recommendedName>
        <fullName evidence="4">ABC-2 family transporter</fullName>
    </recommendedName>
</protein>
<feature type="transmembrane region" description="Helical" evidence="1">
    <location>
        <begin position="146"/>
        <end position="167"/>
    </location>
</feature>
<feature type="transmembrane region" description="Helical" evidence="1">
    <location>
        <begin position="179"/>
        <end position="198"/>
    </location>
</feature>
<comment type="caution">
    <text evidence="2">The sequence shown here is derived from an EMBL/GenBank/DDBJ whole genome shotgun (WGS) entry which is preliminary data.</text>
</comment>
<dbReference type="RefSeq" id="WP_343960004.1">
    <property type="nucleotide sequence ID" value="NZ_BAAAKZ010000004.1"/>
</dbReference>
<sequence length="236" mass="24950">MNRIFKVTRLHLNKPQLMFSAPAQIVGAVLIMTALIAIVLQRAGLDPSQPDFVEGARMNSGMIWALPGFLIYYGVQAVATTYPFALALGASRRAYVLGTAIANAILAAFLTALMLVLLGLELATNHWFANIYALDVYLLGAGDPLVLAPTVFLIAFVSMSIGGYFGAVWVRFGSKGPTISAIGLGLVLVVLLLVFVPQAGEILAAVTRPVLAAVAVGVALLALLGTWLAMRRASVR</sequence>
<organism evidence="2 3">
    <name type="scientific">Leucobacter albus</name>
    <dbReference type="NCBI Taxonomy" id="272210"/>
    <lineage>
        <taxon>Bacteria</taxon>
        <taxon>Bacillati</taxon>
        <taxon>Actinomycetota</taxon>
        <taxon>Actinomycetes</taxon>
        <taxon>Micrococcales</taxon>
        <taxon>Microbacteriaceae</taxon>
        <taxon>Leucobacter</taxon>
    </lineage>
</organism>
<feature type="transmembrane region" description="Helical" evidence="1">
    <location>
        <begin position="21"/>
        <end position="41"/>
    </location>
</feature>
<feature type="transmembrane region" description="Helical" evidence="1">
    <location>
        <begin position="210"/>
        <end position="230"/>
    </location>
</feature>
<evidence type="ECO:0008006" key="4">
    <source>
        <dbReference type="Google" id="ProtNLM"/>
    </source>
</evidence>
<reference evidence="3" key="1">
    <citation type="journal article" date="2019" name="Int. J. Syst. Evol. Microbiol.">
        <title>The Global Catalogue of Microorganisms (GCM) 10K type strain sequencing project: providing services to taxonomists for standard genome sequencing and annotation.</title>
        <authorList>
            <consortium name="The Broad Institute Genomics Platform"/>
            <consortium name="The Broad Institute Genome Sequencing Center for Infectious Disease"/>
            <person name="Wu L."/>
            <person name="Ma J."/>
        </authorList>
    </citation>
    <scope>NUCLEOTIDE SEQUENCE [LARGE SCALE GENOMIC DNA]</scope>
    <source>
        <strain evidence="3">CCUG 50213</strain>
    </source>
</reference>
<accession>A0ABW3TM92</accession>